<feature type="signal peptide" evidence="5">
    <location>
        <begin position="1"/>
        <end position="23"/>
    </location>
</feature>
<name>G3U3E3_LOXAF</name>
<feature type="domain" description="FZ" evidence="6">
    <location>
        <begin position="326"/>
        <end position="443"/>
    </location>
</feature>
<dbReference type="Pfam" id="PF06121">
    <property type="entry name" value="DUF959"/>
    <property type="match status" value="1"/>
</dbReference>
<dbReference type="GeneTree" id="ENSGT00940000158212"/>
<dbReference type="FunFam" id="1.10.2000.10:FF:000017">
    <property type="entry name" value="Alpha 1 type XVIII collagen"/>
    <property type="match status" value="1"/>
</dbReference>
<dbReference type="InterPro" id="IPR010363">
    <property type="entry name" value="DUF959_COL18_N"/>
</dbReference>
<dbReference type="Gene3D" id="1.10.2000.10">
    <property type="entry name" value="Frizzled cysteine-rich domain"/>
    <property type="match status" value="1"/>
</dbReference>
<dbReference type="GO" id="GO:0035567">
    <property type="term" value="P:non-canonical Wnt signaling pathway"/>
    <property type="evidence" value="ECO:0007669"/>
    <property type="project" value="TreeGrafter"/>
</dbReference>
<dbReference type="HOGENOM" id="CLU_587364_0_0_1"/>
<feature type="compositionally biased region" description="Polar residues" evidence="4">
    <location>
        <begin position="307"/>
        <end position="320"/>
    </location>
</feature>
<dbReference type="SUPFAM" id="SSF63501">
    <property type="entry name" value="Frizzled cysteine-rich domain"/>
    <property type="match status" value="1"/>
</dbReference>
<evidence type="ECO:0000313" key="8">
    <source>
        <dbReference type="Proteomes" id="UP000007646"/>
    </source>
</evidence>
<feature type="chain" id="PRO_5003456011" evidence="5">
    <location>
        <begin position="24"/>
        <end position="466"/>
    </location>
</feature>
<feature type="region of interest" description="Disordered" evidence="4">
    <location>
        <begin position="307"/>
        <end position="326"/>
    </location>
</feature>
<dbReference type="InterPro" id="IPR020067">
    <property type="entry name" value="Frizzled_dom"/>
</dbReference>
<dbReference type="AlphaFoldDB" id="G3U3E3"/>
<evidence type="ECO:0000259" key="6">
    <source>
        <dbReference type="PROSITE" id="PS50038"/>
    </source>
</evidence>
<dbReference type="Pfam" id="PF01392">
    <property type="entry name" value="Fz"/>
    <property type="match status" value="1"/>
</dbReference>
<evidence type="ECO:0000256" key="2">
    <source>
        <dbReference type="ARBA" id="ARBA00023157"/>
    </source>
</evidence>
<evidence type="ECO:0000256" key="1">
    <source>
        <dbReference type="ARBA" id="ARBA00022473"/>
    </source>
</evidence>
<accession>G3U3E3</accession>
<feature type="disulfide bond" evidence="3">
    <location>
        <begin position="341"/>
        <end position="387"/>
    </location>
</feature>
<feature type="compositionally biased region" description="Polar residues" evidence="4">
    <location>
        <begin position="182"/>
        <end position="194"/>
    </location>
</feature>
<keyword evidence="1" id="KW-0217">Developmental protein</keyword>
<feature type="compositionally biased region" description="Low complexity" evidence="4">
    <location>
        <begin position="168"/>
        <end position="181"/>
    </location>
</feature>
<dbReference type="GO" id="GO:0042813">
    <property type="term" value="F:Wnt receptor activity"/>
    <property type="evidence" value="ECO:0007669"/>
    <property type="project" value="TreeGrafter"/>
</dbReference>
<dbReference type="InterPro" id="IPR015526">
    <property type="entry name" value="Frizzled/SFRP"/>
</dbReference>
<comment type="caution">
    <text evidence="3">Lacks conserved residue(s) required for the propagation of feature annotation.</text>
</comment>
<dbReference type="PROSITE" id="PS50038">
    <property type="entry name" value="FZ"/>
    <property type="match status" value="1"/>
</dbReference>
<reference evidence="7 8" key="1">
    <citation type="submission" date="2009-06" db="EMBL/GenBank/DDBJ databases">
        <title>The Genome Sequence of Loxodonta africana (African elephant).</title>
        <authorList>
            <person name="Di Palma F."/>
            <person name="Heiman D."/>
            <person name="Young S."/>
            <person name="Johnson J."/>
            <person name="Lander E.S."/>
            <person name="Lindblad-Toh K."/>
        </authorList>
    </citation>
    <scope>NUCLEOTIDE SEQUENCE [LARGE SCALE GENOMIC DNA]</scope>
    <source>
        <strain evidence="7 8">Isolate ISIS603380</strain>
    </source>
</reference>
<dbReference type="Proteomes" id="UP000007646">
    <property type="component" value="Unassembled WGS sequence"/>
</dbReference>
<evidence type="ECO:0000256" key="5">
    <source>
        <dbReference type="SAM" id="SignalP"/>
    </source>
</evidence>
<organism evidence="7 8">
    <name type="scientific">Loxodonta africana</name>
    <name type="common">African elephant</name>
    <dbReference type="NCBI Taxonomy" id="9785"/>
    <lineage>
        <taxon>Eukaryota</taxon>
        <taxon>Metazoa</taxon>
        <taxon>Chordata</taxon>
        <taxon>Craniata</taxon>
        <taxon>Vertebrata</taxon>
        <taxon>Euteleostomi</taxon>
        <taxon>Mammalia</taxon>
        <taxon>Eutheria</taxon>
        <taxon>Afrotheria</taxon>
        <taxon>Proboscidea</taxon>
        <taxon>Elephantidae</taxon>
        <taxon>Loxodonta</taxon>
    </lineage>
</organism>
<reference evidence="7" key="2">
    <citation type="submission" date="2025-08" db="UniProtKB">
        <authorList>
            <consortium name="Ensembl"/>
        </authorList>
    </citation>
    <scope>IDENTIFICATION</scope>
    <source>
        <strain evidence="7">Isolate ISIS603380</strain>
    </source>
</reference>
<protein>
    <submittedName>
        <fullName evidence="7">Collagen type XVIII alpha 1 chain</fullName>
    </submittedName>
</protein>
<dbReference type="SMART" id="SM00063">
    <property type="entry name" value="FRI"/>
    <property type="match status" value="1"/>
</dbReference>
<gene>
    <name evidence="7" type="primary">COL18A1</name>
</gene>
<dbReference type="Ensembl" id="ENSLAFT00000034383.1">
    <property type="protein sequence ID" value="ENSLAFP00000022351.1"/>
    <property type="gene ID" value="ENSLAFG00000017396.4"/>
</dbReference>
<evidence type="ECO:0000256" key="4">
    <source>
        <dbReference type="SAM" id="MobiDB-lite"/>
    </source>
</evidence>
<feature type="region of interest" description="Disordered" evidence="4">
    <location>
        <begin position="45"/>
        <end position="72"/>
    </location>
</feature>
<dbReference type="PANTHER" id="PTHR11309">
    <property type="entry name" value="FRIZZLED"/>
    <property type="match status" value="1"/>
</dbReference>
<feature type="region of interest" description="Disordered" evidence="4">
    <location>
        <begin position="139"/>
        <end position="232"/>
    </location>
</feature>
<proteinExistence type="predicted"/>
<keyword evidence="2 3" id="KW-1015">Disulfide bond</keyword>
<feature type="region of interest" description="Disordered" evidence="4">
    <location>
        <begin position="246"/>
        <end position="270"/>
    </location>
</feature>
<feature type="disulfide bond" evidence="3">
    <location>
        <begin position="378"/>
        <end position="416"/>
    </location>
</feature>
<dbReference type="GO" id="GO:0005886">
    <property type="term" value="C:plasma membrane"/>
    <property type="evidence" value="ECO:0007669"/>
    <property type="project" value="TreeGrafter"/>
</dbReference>
<keyword evidence="8" id="KW-1185">Reference proteome</keyword>
<keyword evidence="5" id="KW-0732">Signal</keyword>
<evidence type="ECO:0000313" key="7">
    <source>
        <dbReference type="Ensembl" id="ENSLAFP00000022351.1"/>
    </source>
</evidence>
<dbReference type="InterPro" id="IPR036790">
    <property type="entry name" value="Frizzled_dom_sf"/>
</dbReference>
<evidence type="ECO:0000256" key="3">
    <source>
        <dbReference type="PROSITE-ProRule" id="PRU00090"/>
    </source>
</evidence>
<dbReference type="GO" id="GO:0060070">
    <property type="term" value="P:canonical Wnt signaling pathway"/>
    <property type="evidence" value="ECO:0007669"/>
    <property type="project" value="TreeGrafter"/>
</dbReference>
<reference evidence="7" key="3">
    <citation type="submission" date="2025-09" db="UniProtKB">
        <authorList>
            <consortium name="Ensembl"/>
        </authorList>
    </citation>
    <scope>IDENTIFICATION</scope>
    <source>
        <strain evidence="7">Isolate ISIS603380</strain>
    </source>
</reference>
<dbReference type="GO" id="GO:0017147">
    <property type="term" value="F:Wnt-protein binding"/>
    <property type="evidence" value="ECO:0007669"/>
    <property type="project" value="TreeGrafter"/>
</dbReference>
<sequence length="466" mass="48263">MAPDPSAGRGLLLLTCCLAAAHAHILGLSLPWFLRSADPTMTLASEPRKGSAVQPTADPTTHVAPQEGPTEQATAAAVRELPLEELEAGQGRAPTAPVALAQRPDMREENVAGVGAKVLNVAQGIRSFIRLWNDAAPTESPTGAGTLAPVVPTDPLTLPESSSTAAGSRTAPGPSSTASSSQDTPRTHSSTLPVPTQLLASSSRPRARLRKPLMPPPTPGTASSPSSIGWPQRLDSQELLPAAAFPDQHTAAPRRTPRLSPLVTGSAHTASSTLPADLSALHGGHPAEWSPVSVLIRDSGDWGSHVANSSGPGLANTSTPLAPAGRPAGRCRPLPSYMPLCRHLGIGLALLPNHLGHESDEEVRGAAQAWGDLLQTNCHHFLGWFFCLLLAPPCGAAPLPGPPPCRQFCEALEDECWSHLEGHRLPVACASLPTQEDGYCVFIGAAAALAPEGSALLALVSSPHPL</sequence>